<feature type="domain" description="BTB/POZ" evidence="2">
    <location>
        <begin position="1076"/>
        <end position="1120"/>
    </location>
</feature>
<feature type="region of interest" description="Disordered" evidence="1">
    <location>
        <begin position="1"/>
        <end position="408"/>
    </location>
</feature>
<evidence type="ECO:0000313" key="4">
    <source>
        <dbReference type="Proteomes" id="UP000287033"/>
    </source>
</evidence>
<feature type="compositionally biased region" description="Acidic residues" evidence="1">
    <location>
        <begin position="600"/>
        <end position="620"/>
    </location>
</feature>
<gene>
    <name evidence="3" type="ORF">chiPu_0013189</name>
</gene>
<feature type="region of interest" description="Disordered" evidence="1">
    <location>
        <begin position="735"/>
        <end position="756"/>
    </location>
</feature>
<protein>
    <recommendedName>
        <fullName evidence="2">BTB/POZ domain-containing protein</fullName>
    </recommendedName>
</protein>
<feature type="region of interest" description="Disordered" evidence="1">
    <location>
        <begin position="421"/>
        <end position="461"/>
    </location>
</feature>
<feature type="compositionally biased region" description="Polar residues" evidence="1">
    <location>
        <begin position="229"/>
        <end position="257"/>
    </location>
</feature>
<dbReference type="PANTHER" id="PTHR22427:SF7">
    <property type="entry name" value="GH15728P"/>
    <property type="match status" value="1"/>
</dbReference>
<feature type="region of interest" description="Disordered" evidence="1">
    <location>
        <begin position="650"/>
        <end position="706"/>
    </location>
</feature>
<dbReference type="InterPro" id="IPR027907">
    <property type="entry name" value="BTBD8_C"/>
</dbReference>
<feature type="compositionally biased region" description="Polar residues" evidence="1">
    <location>
        <begin position="296"/>
        <end position="312"/>
    </location>
</feature>
<accession>A0A401SWE0</accession>
<dbReference type="EMBL" id="BEZZ01000625">
    <property type="protein sequence ID" value="GCC34714.1"/>
    <property type="molecule type" value="Genomic_DNA"/>
</dbReference>
<dbReference type="PANTHER" id="PTHR22427">
    <property type="entry name" value="GH15728P"/>
    <property type="match status" value="1"/>
</dbReference>
<organism evidence="3 4">
    <name type="scientific">Chiloscyllium punctatum</name>
    <name type="common">Brownbanded bambooshark</name>
    <name type="synonym">Hemiscyllium punctatum</name>
    <dbReference type="NCBI Taxonomy" id="137246"/>
    <lineage>
        <taxon>Eukaryota</taxon>
        <taxon>Metazoa</taxon>
        <taxon>Chordata</taxon>
        <taxon>Craniata</taxon>
        <taxon>Vertebrata</taxon>
        <taxon>Chondrichthyes</taxon>
        <taxon>Elasmobranchii</taxon>
        <taxon>Galeomorphii</taxon>
        <taxon>Galeoidea</taxon>
        <taxon>Orectolobiformes</taxon>
        <taxon>Hemiscylliidae</taxon>
        <taxon>Chiloscyllium</taxon>
    </lineage>
</organism>
<evidence type="ECO:0000256" key="1">
    <source>
        <dbReference type="SAM" id="MobiDB-lite"/>
    </source>
</evidence>
<keyword evidence="4" id="KW-1185">Reference proteome</keyword>
<evidence type="ECO:0000259" key="2">
    <source>
        <dbReference type="Pfam" id="PF15363"/>
    </source>
</evidence>
<sequence length="1120" mass="120019">MPSTSNQAVKEEGHVAVAQGSLNKPKSRLTKPGVKLPSEIQAKVGNKGNRQPISNRPASTRHRLPSGSKKSIEQGPRVTATHTTLGSGTSSHAKIMEKKMAARDKVTKELSGAYTGSGNGGLILRKAGGPSKLSPMPNAVAKVKNPTPQPNLTVSKKPVPAKVPTAGPERPPPSKPARPDAATPSHLTQSAGAQRRPPGSASAGVLRRRPLFQVPHDGPHPVPPRVLPTKTQPGKSITASNKDVKSGTSLAVTPSSSELKKVTHSVRSTKPTPAKPSEVEGKNLHARLQGPIAKVSTKSTARPLPGNSTSGPSVPKLSTKALKRNVEKQSVPNKTLPVSARQPLSENHVKGRRAAGQGGTTSKSAEVERVVTNETNVVFPSEDVVVNPPRDQENEEFASPPGVQSTPFLCNTEMKTLIPTKEGKLEDAKVEAKSLGENTAAKSDQEESTQHTLDLDQENESGLSLDQTMEPVSNFHPKNEVQNLGAVDFSRTEAEQFNDGETNHFDGKTDLNTLKAQNLLPESSLASSGKGMPLSSVEDGSPMEDGSAINDHVVSVPMLQDLRALTGLPVECCLHDHSPEMDSNPFDVEKVKPALYEYSEEADTEESEFCPDSLQSEDDQNLVSESPNLLETRPTSCKMDGSVLLLEQKPGISSEDSHDDQGVSKSSTLSGPDLAGKSSSTTSTPEELKDYESSSGVESKSEKLESGGDLCIPLTALSLVDLDQDLGIHLERVDEEPDTLAADDLHGDRSTEPMVSSEDEDHLEADHERVVESGQCGLEGIDNPVFEDKPKTDSNSELLCHAAASAHIKHLTLHAVDEWEELATAEAPCPLPSQNCMQLAAGSSEDFQCGQKGDLSVVMPHQACGSEVSLSLQNSLPQDVGDAVPKVTFLPLKEGDLAEMDLESDQPKSCGVEEPVARYPIDHLDGGVTNVQKLTNSTTDANGNHMLHQQQYCSPPREKNDSLLTGPLSVQTPPPPPLQPHAGVPWTSPLLPPILSTIYEVETAEETRLEDDLEREEVLKPADWPCPEVIEEPSERVLTLQIEPVKVVQQLINQTLLLSGDCMKLQSKVTVDQAELSKWTDLISPLDDSTASITSVTSFSPEDISSSQGEWTVVELETHH</sequence>
<comment type="caution">
    <text evidence="3">The sequence shown here is derived from an EMBL/GenBank/DDBJ whole genome shotgun (WGS) entry which is preliminary data.</text>
</comment>
<feature type="compositionally biased region" description="Basic and acidic residues" evidence="1">
    <location>
        <begin position="421"/>
        <end position="434"/>
    </location>
</feature>
<dbReference type="OrthoDB" id="8951351at2759"/>
<evidence type="ECO:0000313" key="3">
    <source>
        <dbReference type="EMBL" id="GCC34714.1"/>
    </source>
</evidence>
<feature type="compositionally biased region" description="Basic and acidic residues" evidence="1">
    <location>
        <begin position="94"/>
        <end position="108"/>
    </location>
</feature>
<dbReference type="OMA" id="SSHAKIM"/>
<proteinExistence type="predicted"/>
<dbReference type="AlphaFoldDB" id="A0A401SWE0"/>
<dbReference type="Proteomes" id="UP000287033">
    <property type="component" value="Unassembled WGS sequence"/>
</dbReference>
<dbReference type="Pfam" id="PF15363">
    <property type="entry name" value="BTBD8_C"/>
    <property type="match status" value="1"/>
</dbReference>
<feature type="region of interest" description="Disordered" evidence="1">
    <location>
        <begin position="600"/>
        <end position="636"/>
    </location>
</feature>
<feature type="compositionally biased region" description="Polar residues" evidence="1">
    <location>
        <begin position="621"/>
        <end position="635"/>
    </location>
</feature>
<feature type="compositionally biased region" description="Polar residues" evidence="1">
    <location>
        <begin position="48"/>
        <end position="58"/>
    </location>
</feature>
<reference evidence="3 4" key="1">
    <citation type="journal article" date="2018" name="Nat. Ecol. Evol.">
        <title>Shark genomes provide insights into elasmobranch evolution and the origin of vertebrates.</title>
        <authorList>
            <person name="Hara Y"/>
            <person name="Yamaguchi K"/>
            <person name="Onimaru K"/>
            <person name="Kadota M"/>
            <person name="Koyanagi M"/>
            <person name="Keeley SD"/>
            <person name="Tatsumi K"/>
            <person name="Tanaka K"/>
            <person name="Motone F"/>
            <person name="Kageyama Y"/>
            <person name="Nozu R"/>
            <person name="Adachi N"/>
            <person name="Nishimura O"/>
            <person name="Nakagawa R"/>
            <person name="Tanegashima C"/>
            <person name="Kiyatake I"/>
            <person name="Matsumoto R"/>
            <person name="Murakumo K"/>
            <person name="Nishida K"/>
            <person name="Terakita A"/>
            <person name="Kuratani S"/>
            <person name="Sato K"/>
            <person name="Hyodo S Kuraku.S."/>
        </authorList>
    </citation>
    <scope>NUCLEOTIDE SEQUENCE [LARGE SCALE GENOMIC DNA]</scope>
</reference>
<feature type="region of interest" description="Disordered" evidence="1">
    <location>
        <begin position="523"/>
        <end position="543"/>
    </location>
</feature>
<dbReference type="STRING" id="137246.A0A401SWE0"/>
<feature type="compositionally biased region" description="Low complexity" evidence="1">
    <location>
        <begin position="79"/>
        <end position="93"/>
    </location>
</feature>
<name>A0A401SWE0_CHIPU</name>